<protein>
    <submittedName>
        <fullName evidence="2">Cyclic nucleotide-binding domain-containing protein</fullName>
    </submittedName>
</protein>
<keyword evidence="3" id="KW-1185">Reference proteome</keyword>
<proteinExistence type="predicted"/>
<dbReference type="CDD" id="cd00038">
    <property type="entry name" value="CAP_ED"/>
    <property type="match status" value="1"/>
</dbReference>
<evidence type="ECO:0000259" key="1">
    <source>
        <dbReference type="PROSITE" id="PS50042"/>
    </source>
</evidence>
<dbReference type="InterPro" id="IPR000595">
    <property type="entry name" value="cNMP-bd_dom"/>
</dbReference>
<dbReference type="Pfam" id="PF00027">
    <property type="entry name" value="cNMP_binding"/>
    <property type="match status" value="1"/>
</dbReference>
<accession>A0A3N6Q267</accession>
<feature type="domain" description="Cyclic nucleotide-binding" evidence="1">
    <location>
        <begin position="15"/>
        <end position="115"/>
    </location>
</feature>
<dbReference type="PANTHER" id="PTHR24567">
    <property type="entry name" value="CRP FAMILY TRANSCRIPTIONAL REGULATORY PROTEIN"/>
    <property type="match status" value="1"/>
</dbReference>
<dbReference type="Gene3D" id="2.60.120.10">
    <property type="entry name" value="Jelly Rolls"/>
    <property type="match status" value="1"/>
</dbReference>
<gene>
    <name evidence="2" type="ORF">D5R40_02870</name>
</gene>
<evidence type="ECO:0000313" key="3">
    <source>
        <dbReference type="Proteomes" id="UP000269154"/>
    </source>
</evidence>
<dbReference type="OrthoDB" id="517085at2"/>
<dbReference type="GO" id="GO:0003700">
    <property type="term" value="F:DNA-binding transcription factor activity"/>
    <property type="evidence" value="ECO:0007669"/>
    <property type="project" value="TreeGrafter"/>
</dbReference>
<dbReference type="Proteomes" id="UP000269154">
    <property type="component" value="Unassembled WGS sequence"/>
</dbReference>
<dbReference type="PROSITE" id="PS50042">
    <property type="entry name" value="CNMP_BINDING_3"/>
    <property type="match status" value="1"/>
</dbReference>
<dbReference type="RefSeq" id="WP_124143108.1">
    <property type="nucleotide sequence ID" value="NZ_CAWOKI010000323.1"/>
</dbReference>
<sequence>MLEPAKTVELFHKHLDQKTFAPGDVIFEDGQKADVMYGIIEGVVELFVNGQVVETIKKGDVFGEGALVHEEHIRASTAIAKTECKLAYLDQERFLFVVQETPLFALSVIRSYSDRLRRFKHSI</sequence>
<dbReference type="PANTHER" id="PTHR24567:SF74">
    <property type="entry name" value="HTH-TYPE TRANSCRIPTIONAL REGULATOR ARCR"/>
    <property type="match status" value="1"/>
</dbReference>
<dbReference type="AlphaFoldDB" id="A0A3N6Q267"/>
<dbReference type="GO" id="GO:0005829">
    <property type="term" value="C:cytosol"/>
    <property type="evidence" value="ECO:0007669"/>
    <property type="project" value="TreeGrafter"/>
</dbReference>
<dbReference type="EMBL" id="RCBY01000009">
    <property type="protein sequence ID" value="RQH55285.1"/>
    <property type="molecule type" value="Genomic_DNA"/>
</dbReference>
<dbReference type="InterPro" id="IPR018490">
    <property type="entry name" value="cNMP-bd_dom_sf"/>
</dbReference>
<reference evidence="2 3" key="1">
    <citation type="journal article" date="2018" name="ACS Chem. Biol.">
        <title>Ketoreductase domain dysfunction expands chemodiversity: malyngamide biosynthesis in the cyanobacterium Okeania hirsuta.</title>
        <authorList>
            <person name="Moss N.A."/>
            <person name="Leao T."/>
            <person name="Rankin M."/>
            <person name="McCullough T.M."/>
            <person name="Qu P."/>
            <person name="Korobeynikov A."/>
            <person name="Smith J.L."/>
            <person name="Gerwick L."/>
            <person name="Gerwick W.H."/>
        </authorList>
    </citation>
    <scope>NUCLEOTIDE SEQUENCE [LARGE SCALE GENOMIC DNA]</scope>
    <source>
        <strain evidence="2 3">PAB10Feb10-1</strain>
    </source>
</reference>
<dbReference type="InterPro" id="IPR050397">
    <property type="entry name" value="Env_Response_Regulators"/>
</dbReference>
<evidence type="ECO:0000313" key="2">
    <source>
        <dbReference type="EMBL" id="RQH55285.1"/>
    </source>
</evidence>
<dbReference type="InterPro" id="IPR014710">
    <property type="entry name" value="RmlC-like_jellyroll"/>
</dbReference>
<comment type="caution">
    <text evidence="2">The sequence shown here is derived from an EMBL/GenBank/DDBJ whole genome shotgun (WGS) entry which is preliminary data.</text>
</comment>
<organism evidence="2 3">
    <name type="scientific">Okeania hirsuta</name>
    <dbReference type="NCBI Taxonomy" id="1458930"/>
    <lineage>
        <taxon>Bacteria</taxon>
        <taxon>Bacillati</taxon>
        <taxon>Cyanobacteriota</taxon>
        <taxon>Cyanophyceae</taxon>
        <taxon>Oscillatoriophycideae</taxon>
        <taxon>Oscillatoriales</taxon>
        <taxon>Microcoleaceae</taxon>
        <taxon>Okeania</taxon>
    </lineage>
</organism>
<dbReference type="SUPFAM" id="SSF51206">
    <property type="entry name" value="cAMP-binding domain-like"/>
    <property type="match status" value="1"/>
</dbReference>
<dbReference type="SMART" id="SM00100">
    <property type="entry name" value="cNMP"/>
    <property type="match status" value="1"/>
</dbReference>
<dbReference type="PRINTS" id="PR00103">
    <property type="entry name" value="CAMPKINASE"/>
</dbReference>
<name>A0A3N6Q267_9CYAN</name>